<protein>
    <recommendedName>
        <fullName evidence="3">Abortive infection protein</fullName>
    </recommendedName>
</protein>
<dbReference type="EMBL" id="JAGINW010000001">
    <property type="protein sequence ID" value="MBP2329786.1"/>
    <property type="molecule type" value="Genomic_DNA"/>
</dbReference>
<evidence type="ECO:0000313" key="2">
    <source>
        <dbReference type="Proteomes" id="UP001519332"/>
    </source>
</evidence>
<dbReference type="RefSeq" id="WP_209646491.1">
    <property type="nucleotide sequence ID" value="NZ_JAGINW010000001.1"/>
</dbReference>
<organism evidence="1 2">
    <name type="scientific">Kibdelosporangium banguiense</name>
    <dbReference type="NCBI Taxonomy" id="1365924"/>
    <lineage>
        <taxon>Bacteria</taxon>
        <taxon>Bacillati</taxon>
        <taxon>Actinomycetota</taxon>
        <taxon>Actinomycetes</taxon>
        <taxon>Pseudonocardiales</taxon>
        <taxon>Pseudonocardiaceae</taxon>
        <taxon>Kibdelosporangium</taxon>
    </lineage>
</organism>
<dbReference type="Proteomes" id="UP001519332">
    <property type="component" value="Unassembled WGS sequence"/>
</dbReference>
<name>A0ABS4U0U5_9PSEU</name>
<dbReference type="InterPro" id="IPR017853">
    <property type="entry name" value="GH"/>
</dbReference>
<dbReference type="SUPFAM" id="SSF51445">
    <property type="entry name" value="(Trans)glycosidases"/>
    <property type="match status" value="1"/>
</dbReference>
<gene>
    <name evidence="1" type="ORF">JOF56_010171</name>
</gene>
<comment type="caution">
    <text evidence="1">The sequence shown here is derived from an EMBL/GenBank/DDBJ whole genome shotgun (WGS) entry which is preliminary data.</text>
</comment>
<keyword evidence="2" id="KW-1185">Reference proteome</keyword>
<dbReference type="Gene3D" id="3.20.20.80">
    <property type="entry name" value="Glycosidases"/>
    <property type="match status" value="1"/>
</dbReference>
<evidence type="ECO:0008006" key="3">
    <source>
        <dbReference type="Google" id="ProtNLM"/>
    </source>
</evidence>
<proteinExistence type="predicted"/>
<sequence length="327" mass="37057">MNHVGDGCTRELWRTDLVEQELRVIRDELNCTSVSIYGTEIPRLIEATGIALSLGLTVWLQPRLFDGTTAETLDHLTETARAAEQLRTHHEDLILNIGCEYSLYTTGIIPGEDFMEKGFPLGSPRWWPLLPLFNKRLNVLLANAAVVARSHFKGAITYGSGLWEKVDWTPFDIVGSNHYRHEFNEASYLRDLRRLHRYGKPVAILEFGCGSYRGAEKDGPRAQRLVDWTSPGKLAVLESAPPRKEAVQARYIAELVKIYSTENVFAAFAFEFIQPASPYSPDPRHDLDRAGYSVVKVYPDGSERPYSSGYWEPKAAFHELAKHYRSL</sequence>
<evidence type="ECO:0000313" key="1">
    <source>
        <dbReference type="EMBL" id="MBP2329786.1"/>
    </source>
</evidence>
<accession>A0ABS4U0U5</accession>
<reference evidence="1 2" key="1">
    <citation type="submission" date="2021-03" db="EMBL/GenBank/DDBJ databases">
        <title>Sequencing the genomes of 1000 actinobacteria strains.</title>
        <authorList>
            <person name="Klenk H.-P."/>
        </authorList>
    </citation>
    <scope>NUCLEOTIDE SEQUENCE [LARGE SCALE GENOMIC DNA]</scope>
    <source>
        <strain evidence="1 2">DSM 46670</strain>
    </source>
</reference>